<accession>A0A367IR19</accession>
<organism evidence="1 2">
    <name type="scientific">Rhizopus azygosporus</name>
    <name type="common">Rhizopus microsporus var. azygosporus</name>
    <dbReference type="NCBI Taxonomy" id="86630"/>
    <lineage>
        <taxon>Eukaryota</taxon>
        <taxon>Fungi</taxon>
        <taxon>Fungi incertae sedis</taxon>
        <taxon>Mucoromycota</taxon>
        <taxon>Mucoromycotina</taxon>
        <taxon>Mucoromycetes</taxon>
        <taxon>Mucorales</taxon>
        <taxon>Mucorineae</taxon>
        <taxon>Rhizopodaceae</taxon>
        <taxon>Rhizopus</taxon>
    </lineage>
</organism>
<keyword evidence="2" id="KW-1185">Reference proteome</keyword>
<dbReference type="AlphaFoldDB" id="A0A367IR19"/>
<name>A0A367IR19_RHIAZ</name>
<feature type="non-terminal residue" evidence="1">
    <location>
        <position position="1"/>
    </location>
</feature>
<dbReference type="Gene3D" id="1.20.5.500">
    <property type="entry name" value="Single helix bin"/>
    <property type="match status" value="1"/>
</dbReference>
<proteinExistence type="predicted"/>
<dbReference type="EMBL" id="PJQL01004095">
    <property type="protein sequence ID" value="RCH80105.1"/>
    <property type="molecule type" value="Genomic_DNA"/>
</dbReference>
<dbReference type="Proteomes" id="UP000252139">
    <property type="component" value="Unassembled WGS sequence"/>
</dbReference>
<gene>
    <name evidence="1" type="ORF">CU097_000821</name>
</gene>
<comment type="caution">
    <text evidence="1">The sequence shown here is derived from an EMBL/GenBank/DDBJ whole genome shotgun (WGS) entry which is preliminary data.</text>
</comment>
<evidence type="ECO:0000313" key="2">
    <source>
        <dbReference type="Proteomes" id="UP000252139"/>
    </source>
</evidence>
<sequence>TFVQMNHTDANLSKLNLKGKAAENEYVRKKELEQLKALKASIEKKQQEDKQRQ</sequence>
<protein>
    <submittedName>
        <fullName evidence="1">Uncharacterized protein</fullName>
    </submittedName>
</protein>
<evidence type="ECO:0000313" key="1">
    <source>
        <dbReference type="EMBL" id="RCH80105.1"/>
    </source>
</evidence>
<reference evidence="1 2" key="1">
    <citation type="journal article" date="2018" name="G3 (Bethesda)">
        <title>Phylogenetic and Phylogenomic Definition of Rhizopus Species.</title>
        <authorList>
            <person name="Gryganskyi A.P."/>
            <person name="Golan J."/>
            <person name="Dolatabadi S."/>
            <person name="Mondo S."/>
            <person name="Robb S."/>
            <person name="Idnurm A."/>
            <person name="Muszewska A."/>
            <person name="Steczkiewicz K."/>
            <person name="Masonjones S."/>
            <person name="Liao H.L."/>
            <person name="Gajdeczka M.T."/>
            <person name="Anike F."/>
            <person name="Vuek A."/>
            <person name="Anishchenko I.M."/>
            <person name="Voigt K."/>
            <person name="de Hoog G.S."/>
            <person name="Smith M.E."/>
            <person name="Heitman J."/>
            <person name="Vilgalys R."/>
            <person name="Stajich J.E."/>
        </authorList>
    </citation>
    <scope>NUCLEOTIDE SEQUENCE [LARGE SCALE GENOMIC DNA]</scope>
    <source>
        <strain evidence="1 2">CBS 357.93</strain>
    </source>
</reference>